<accession>A0A699UND7</accession>
<feature type="region of interest" description="Disordered" evidence="2">
    <location>
        <begin position="143"/>
        <end position="165"/>
    </location>
</feature>
<keyword evidence="1" id="KW-0175">Coiled coil</keyword>
<evidence type="ECO:0000313" key="3">
    <source>
        <dbReference type="EMBL" id="GFD21214.1"/>
    </source>
</evidence>
<comment type="caution">
    <text evidence="3">The sequence shown here is derived from an EMBL/GenBank/DDBJ whole genome shotgun (WGS) entry which is preliminary data.</text>
</comment>
<reference evidence="3" key="1">
    <citation type="journal article" date="2019" name="Sci. Rep.">
        <title>Draft genome of Tanacetum cinerariifolium, the natural source of mosquito coil.</title>
        <authorList>
            <person name="Yamashiro T."/>
            <person name="Shiraishi A."/>
            <person name="Satake H."/>
            <person name="Nakayama K."/>
        </authorList>
    </citation>
    <scope>NUCLEOTIDE SEQUENCE</scope>
</reference>
<feature type="compositionally biased region" description="Polar residues" evidence="2">
    <location>
        <begin position="156"/>
        <end position="165"/>
    </location>
</feature>
<gene>
    <name evidence="3" type="ORF">Tci_893183</name>
</gene>
<feature type="compositionally biased region" description="Acidic residues" evidence="2">
    <location>
        <begin position="145"/>
        <end position="155"/>
    </location>
</feature>
<proteinExistence type="predicted"/>
<feature type="coiled-coil region" evidence="1">
    <location>
        <begin position="13"/>
        <end position="40"/>
    </location>
</feature>
<organism evidence="3">
    <name type="scientific">Tanacetum cinerariifolium</name>
    <name type="common">Dalmatian daisy</name>
    <name type="synonym">Chrysanthemum cinerariifolium</name>
    <dbReference type="NCBI Taxonomy" id="118510"/>
    <lineage>
        <taxon>Eukaryota</taxon>
        <taxon>Viridiplantae</taxon>
        <taxon>Streptophyta</taxon>
        <taxon>Embryophyta</taxon>
        <taxon>Tracheophyta</taxon>
        <taxon>Spermatophyta</taxon>
        <taxon>Magnoliopsida</taxon>
        <taxon>eudicotyledons</taxon>
        <taxon>Gunneridae</taxon>
        <taxon>Pentapetalae</taxon>
        <taxon>asterids</taxon>
        <taxon>campanulids</taxon>
        <taxon>Asterales</taxon>
        <taxon>Asteraceae</taxon>
        <taxon>Asteroideae</taxon>
        <taxon>Anthemideae</taxon>
        <taxon>Anthemidinae</taxon>
        <taxon>Tanacetum</taxon>
    </lineage>
</organism>
<name>A0A699UND7_TANCI</name>
<dbReference type="AlphaFoldDB" id="A0A699UND7"/>
<sequence>MLKNKVQARDNVLVTLKQKLNQSEKERDDLKLKFNKFQSSSKSLTELLANQTNSKHGLGYYSESDCKTLSPRSLSYRSEPSGEYHVVPPPITGNFMPPKPNLVFYIALIDVETAHSAFTVQLSPAKPAQDISHANRPMAPIIEDWVSDSEDESEPNDPQSASSFV</sequence>
<protein>
    <submittedName>
        <fullName evidence="3">Uncharacterized protein</fullName>
    </submittedName>
</protein>
<evidence type="ECO:0000256" key="2">
    <source>
        <dbReference type="SAM" id="MobiDB-lite"/>
    </source>
</evidence>
<evidence type="ECO:0000256" key="1">
    <source>
        <dbReference type="SAM" id="Coils"/>
    </source>
</evidence>
<dbReference type="EMBL" id="BKCJ011328161">
    <property type="protein sequence ID" value="GFD21214.1"/>
    <property type="molecule type" value="Genomic_DNA"/>
</dbReference>